<dbReference type="PANTHER" id="PTHR12271">
    <property type="entry name" value="POLY A POLYMERASE CID PAP -RELATED"/>
    <property type="match status" value="1"/>
</dbReference>
<organism evidence="2 3">
    <name type="scientific">Meloidogyne hapla</name>
    <name type="common">Root-knot nematode worm</name>
    <dbReference type="NCBI Taxonomy" id="6305"/>
    <lineage>
        <taxon>Eukaryota</taxon>
        <taxon>Metazoa</taxon>
        <taxon>Ecdysozoa</taxon>
        <taxon>Nematoda</taxon>
        <taxon>Chromadorea</taxon>
        <taxon>Rhabditida</taxon>
        <taxon>Tylenchina</taxon>
        <taxon>Tylenchomorpha</taxon>
        <taxon>Tylenchoidea</taxon>
        <taxon>Meloidogynidae</taxon>
        <taxon>Meloidogyninae</taxon>
        <taxon>Meloidogyne</taxon>
    </lineage>
</organism>
<sequence>MDKKIRICTEIENLLNKFWTKCNVAIFGSTIALTALSNSDLDLTVYKFNEDGKTDQEDLTLTSKVPCTKFRLLNQKIDISMGGPEKLGGLLNGIWLNTLNKIDPLFRKMSILVKNWAREINDATKGGINSVSLIMFIETFLIQKKLLPNLFKLKPEVYEGNNIKNYLHTNLQKVIIEEMKTRKIY</sequence>
<evidence type="ECO:0000313" key="3">
    <source>
        <dbReference type="WBParaSite" id="MhA1_Contig1952.frz3.gene3"/>
    </source>
</evidence>
<protein>
    <submittedName>
        <fullName evidence="3">NTP_transf_2 domain-containing protein</fullName>
    </submittedName>
</protein>
<dbReference type="SUPFAM" id="SSF81631">
    <property type="entry name" value="PAP/OAS1 substrate-binding domain"/>
    <property type="match status" value="1"/>
</dbReference>
<dbReference type="GO" id="GO:0031123">
    <property type="term" value="P:RNA 3'-end processing"/>
    <property type="evidence" value="ECO:0007669"/>
    <property type="project" value="TreeGrafter"/>
</dbReference>
<feature type="domain" description="Poly(A) RNA polymerase mitochondrial-like central palm" evidence="1">
    <location>
        <begin position="2"/>
        <end position="56"/>
    </location>
</feature>
<dbReference type="Gene3D" id="3.30.460.10">
    <property type="entry name" value="Beta Polymerase, domain 2"/>
    <property type="match status" value="1"/>
</dbReference>
<reference evidence="3" key="1">
    <citation type="submission" date="2016-11" db="UniProtKB">
        <authorList>
            <consortium name="WormBaseParasite"/>
        </authorList>
    </citation>
    <scope>IDENTIFICATION</scope>
</reference>
<dbReference type="WBParaSite" id="MhA1_Contig1952.frz3.gene3">
    <property type="protein sequence ID" value="MhA1_Contig1952.frz3.gene3"/>
    <property type="gene ID" value="MhA1_Contig1952.frz3.gene3"/>
</dbReference>
<evidence type="ECO:0000259" key="1">
    <source>
        <dbReference type="Pfam" id="PF22600"/>
    </source>
</evidence>
<proteinExistence type="predicted"/>
<dbReference type="InterPro" id="IPR043519">
    <property type="entry name" value="NT_sf"/>
</dbReference>
<dbReference type="PANTHER" id="PTHR12271:SF40">
    <property type="entry name" value="POLY(A) RNA POLYMERASE GLD2"/>
    <property type="match status" value="1"/>
</dbReference>
<name>A0A1I8BCN5_MELHA</name>
<dbReference type="SUPFAM" id="SSF81301">
    <property type="entry name" value="Nucleotidyltransferase"/>
    <property type="match status" value="1"/>
</dbReference>
<dbReference type="AlphaFoldDB" id="A0A1I8BCN5"/>
<keyword evidence="2" id="KW-1185">Reference proteome</keyword>
<accession>A0A1I8BCN5</accession>
<dbReference type="InterPro" id="IPR054708">
    <property type="entry name" value="MTPAP-like_central"/>
</dbReference>
<dbReference type="Gene3D" id="1.10.1410.10">
    <property type="match status" value="1"/>
</dbReference>
<dbReference type="Pfam" id="PF22600">
    <property type="entry name" value="MTPAP-like_central"/>
    <property type="match status" value="1"/>
</dbReference>
<evidence type="ECO:0000313" key="2">
    <source>
        <dbReference type="Proteomes" id="UP000095281"/>
    </source>
</evidence>
<dbReference type="Proteomes" id="UP000095281">
    <property type="component" value="Unplaced"/>
</dbReference>
<dbReference type="GO" id="GO:0016779">
    <property type="term" value="F:nucleotidyltransferase activity"/>
    <property type="evidence" value="ECO:0007669"/>
    <property type="project" value="TreeGrafter"/>
</dbReference>